<dbReference type="AlphaFoldDB" id="A0A5C3NU22"/>
<organism evidence="2 3">
    <name type="scientific">Polyporus arcularius HHB13444</name>
    <dbReference type="NCBI Taxonomy" id="1314778"/>
    <lineage>
        <taxon>Eukaryota</taxon>
        <taxon>Fungi</taxon>
        <taxon>Dikarya</taxon>
        <taxon>Basidiomycota</taxon>
        <taxon>Agaricomycotina</taxon>
        <taxon>Agaricomycetes</taxon>
        <taxon>Polyporales</taxon>
        <taxon>Polyporaceae</taxon>
        <taxon>Polyporus</taxon>
    </lineage>
</organism>
<keyword evidence="3" id="KW-1185">Reference proteome</keyword>
<accession>A0A5C3NU22</accession>
<evidence type="ECO:0000313" key="2">
    <source>
        <dbReference type="EMBL" id="TFK80289.1"/>
    </source>
</evidence>
<feature type="compositionally biased region" description="Basic and acidic residues" evidence="1">
    <location>
        <begin position="149"/>
        <end position="164"/>
    </location>
</feature>
<evidence type="ECO:0000313" key="3">
    <source>
        <dbReference type="Proteomes" id="UP000308197"/>
    </source>
</evidence>
<evidence type="ECO:0000256" key="1">
    <source>
        <dbReference type="SAM" id="MobiDB-lite"/>
    </source>
</evidence>
<feature type="region of interest" description="Disordered" evidence="1">
    <location>
        <begin position="101"/>
        <end position="202"/>
    </location>
</feature>
<feature type="compositionally biased region" description="Polar residues" evidence="1">
    <location>
        <begin position="10"/>
        <end position="21"/>
    </location>
</feature>
<reference evidence="2 3" key="1">
    <citation type="journal article" date="2019" name="Nat. Ecol. Evol.">
        <title>Megaphylogeny resolves global patterns of mushroom evolution.</title>
        <authorList>
            <person name="Varga T."/>
            <person name="Krizsan K."/>
            <person name="Foldi C."/>
            <person name="Dima B."/>
            <person name="Sanchez-Garcia M."/>
            <person name="Sanchez-Ramirez S."/>
            <person name="Szollosi G.J."/>
            <person name="Szarkandi J.G."/>
            <person name="Papp V."/>
            <person name="Albert L."/>
            <person name="Andreopoulos W."/>
            <person name="Angelini C."/>
            <person name="Antonin V."/>
            <person name="Barry K.W."/>
            <person name="Bougher N.L."/>
            <person name="Buchanan P."/>
            <person name="Buyck B."/>
            <person name="Bense V."/>
            <person name="Catcheside P."/>
            <person name="Chovatia M."/>
            <person name="Cooper J."/>
            <person name="Damon W."/>
            <person name="Desjardin D."/>
            <person name="Finy P."/>
            <person name="Geml J."/>
            <person name="Haridas S."/>
            <person name="Hughes K."/>
            <person name="Justo A."/>
            <person name="Karasinski D."/>
            <person name="Kautmanova I."/>
            <person name="Kiss B."/>
            <person name="Kocsube S."/>
            <person name="Kotiranta H."/>
            <person name="LaButti K.M."/>
            <person name="Lechner B.E."/>
            <person name="Liimatainen K."/>
            <person name="Lipzen A."/>
            <person name="Lukacs Z."/>
            <person name="Mihaltcheva S."/>
            <person name="Morgado L.N."/>
            <person name="Niskanen T."/>
            <person name="Noordeloos M.E."/>
            <person name="Ohm R.A."/>
            <person name="Ortiz-Santana B."/>
            <person name="Ovrebo C."/>
            <person name="Racz N."/>
            <person name="Riley R."/>
            <person name="Savchenko A."/>
            <person name="Shiryaev A."/>
            <person name="Soop K."/>
            <person name="Spirin V."/>
            <person name="Szebenyi C."/>
            <person name="Tomsovsky M."/>
            <person name="Tulloss R.E."/>
            <person name="Uehling J."/>
            <person name="Grigoriev I.V."/>
            <person name="Vagvolgyi C."/>
            <person name="Papp T."/>
            <person name="Martin F.M."/>
            <person name="Miettinen O."/>
            <person name="Hibbett D.S."/>
            <person name="Nagy L.G."/>
        </authorList>
    </citation>
    <scope>NUCLEOTIDE SEQUENCE [LARGE SCALE GENOMIC DNA]</scope>
    <source>
        <strain evidence="2 3">HHB13444</strain>
    </source>
</reference>
<protein>
    <submittedName>
        <fullName evidence="2">Uncharacterized protein</fullName>
    </submittedName>
</protein>
<feature type="region of interest" description="Disordered" evidence="1">
    <location>
        <begin position="1"/>
        <end position="21"/>
    </location>
</feature>
<dbReference type="Proteomes" id="UP000308197">
    <property type="component" value="Unassembled WGS sequence"/>
</dbReference>
<dbReference type="EMBL" id="ML211806">
    <property type="protein sequence ID" value="TFK80289.1"/>
    <property type="molecule type" value="Genomic_DNA"/>
</dbReference>
<name>A0A5C3NU22_9APHY</name>
<proteinExistence type="predicted"/>
<sequence length="269" mass="28403">MPGHTRQSADHSSTISRPTDVNSSALGCHNACASTARIHGVPSSSLQTALEDRLSRTDCTAGSHTLSWTSRALTRAADTLNTSKRSSRPCSRPICVARTRSGNLLGRRASPRASNAGEAAQHSTHKSTPPSSESSEDSQAVCTALARRTVRDRIESRQFTHGEVRATLPGRCGTPASPSPNPDRPKSNSPHTGQSCGVMGNRREGIRNHSASASAGTTESRVIRPTPSCSRVAAALRSRQRVRGVLSVNISLTPLTTPSAALQVRSVCL</sequence>
<dbReference type="InParanoid" id="A0A5C3NU22"/>
<gene>
    <name evidence="2" type="ORF">K466DRAFT_387461</name>
</gene>